<gene>
    <name evidence="2" type="primary">LOC4813702</name>
</gene>
<dbReference type="Proteomes" id="UP000001819">
    <property type="component" value="Chromosome X"/>
</dbReference>
<dbReference type="ExpressionAtlas" id="Q2M0C8">
    <property type="expression patterns" value="baseline"/>
</dbReference>
<dbReference type="GeneID" id="4813702"/>
<dbReference type="eggNOG" id="ENOG502T9B3">
    <property type="taxonomic scope" value="Eukaryota"/>
</dbReference>
<organism evidence="1 2">
    <name type="scientific">Drosophila pseudoobscura pseudoobscura</name>
    <name type="common">Fruit fly</name>
    <dbReference type="NCBI Taxonomy" id="46245"/>
    <lineage>
        <taxon>Eukaryota</taxon>
        <taxon>Metazoa</taxon>
        <taxon>Ecdysozoa</taxon>
        <taxon>Arthropoda</taxon>
        <taxon>Hexapoda</taxon>
        <taxon>Insecta</taxon>
        <taxon>Pterygota</taxon>
        <taxon>Neoptera</taxon>
        <taxon>Endopterygota</taxon>
        <taxon>Diptera</taxon>
        <taxon>Brachycera</taxon>
        <taxon>Muscomorpha</taxon>
        <taxon>Ephydroidea</taxon>
        <taxon>Drosophilidae</taxon>
        <taxon>Drosophila</taxon>
        <taxon>Sophophora</taxon>
    </lineage>
</organism>
<dbReference type="KEGG" id="dpo:4813702"/>
<dbReference type="FunCoup" id="Q2M0C8">
    <property type="interactions" value="10"/>
</dbReference>
<dbReference type="PROSITE" id="PS50181">
    <property type="entry name" value="FBOX"/>
    <property type="match status" value="1"/>
</dbReference>
<keyword evidence="1" id="KW-1185">Reference proteome</keyword>
<accession>Q2M0C8</accession>
<protein>
    <submittedName>
        <fullName evidence="2">Uncharacterized protein isoform X1</fullName>
    </submittedName>
</protein>
<dbReference type="Pfam" id="PF00646">
    <property type="entry name" value="F-box"/>
    <property type="match status" value="1"/>
</dbReference>
<accession>A0A6I8UCT9</accession>
<dbReference type="RefSeq" id="XP_001353495.3">
    <property type="nucleotide sequence ID" value="XM_001353459.4"/>
</dbReference>
<dbReference type="STRING" id="46245.Q2M0C8"/>
<dbReference type="InterPro" id="IPR036047">
    <property type="entry name" value="F-box-like_dom_sf"/>
</dbReference>
<name>Q2M0C8_DROPS</name>
<dbReference type="AlphaFoldDB" id="Q2M0C8"/>
<dbReference type="InterPro" id="IPR001810">
    <property type="entry name" value="F-box_dom"/>
</dbReference>
<dbReference type="SUPFAM" id="SSF52047">
    <property type="entry name" value="RNI-like"/>
    <property type="match status" value="1"/>
</dbReference>
<dbReference type="Gene3D" id="1.20.1280.50">
    <property type="match status" value="1"/>
</dbReference>
<dbReference type="HOGENOM" id="CLU_706507_0_0_1"/>
<reference evidence="2" key="1">
    <citation type="submission" date="2025-08" db="UniProtKB">
        <authorList>
            <consortium name="RefSeq"/>
        </authorList>
    </citation>
    <scope>IDENTIFICATION</scope>
    <source>
        <strain evidence="2">MV-25-SWS-2005</strain>
        <tissue evidence="2">Whole body</tissue>
    </source>
</reference>
<dbReference type="InterPro" id="IPR032675">
    <property type="entry name" value="LRR_dom_sf"/>
</dbReference>
<evidence type="ECO:0000313" key="1">
    <source>
        <dbReference type="Proteomes" id="UP000001819"/>
    </source>
</evidence>
<evidence type="ECO:0000313" key="2">
    <source>
        <dbReference type="RefSeq" id="XP_001353495.3"/>
    </source>
</evidence>
<sequence>MGASNILELYDDCLNYIFDFLPSQDCLRLAQVCLRFRQIFVSQCGKRFREYTIDENSSREELIQLSICREVVQNFTIDLHNFDMSIITNKYSCNTPTVFFDILCSTLAGMHQLEHLNVKQLKILVTIIARPVDQILTAVRQLKDLRRLKIHSIFDCSVQRLGELQHLEELHLHVPQIASATLVKCCKSNSRLHSLHLGYGCVQSNLCDIVPHCKNLEVFKFGMTAESSAYKALARLPKLRQLTHFGIRRADSFEPLLTSLADRPQLLHLDIDGGSISLPETRQLIRLQSLVHLKCFCSTVQCVVMLARLSRLEELCLWMTSPLDISDALLGIIANCEKLKLLRLAAGNINNDFFSNAMKLSRGKKIPLKLEIPMPSHKQTITAEVKCSNERELNNWSAF</sequence>
<proteinExistence type="predicted"/>
<dbReference type="Gene3D" id="3.80.10.10">
    <property type="entry name" value="Ribonuclease Inhibitor"/>
    <property type="match status" value="1"/>
</dbReference>
<dbReference type="InParanoid" id="Q2M0C8"/>
<dbReference type="SUPFAM" id="SSF81383">
    <property type="entry name" value="F-box domain"/>
    <property type="match status" value="1"/>
</dbReference>